<keyword evidence="2 5" id="KW-0812">Transmembrane</keyword>
<organism evidence="7">
    <name type="scientific">mine drainage metagenome</name>
    <dbReference type="NCBI Taxonomy" id="410659"/>
    <lineage>
        <taxon>unclassified sequences</taxon>
        <taxon>metagenomes</taxon>
        <taxon>ecological metagenomes</taxon>
    </lineage>
</organism>
<evidence type="ECO:0000313" key="7">
    <source>
        <dbReference type="EMBL" id="EQD78914.1"/>
    </source>
</evidence>
<dbReference type="SUPFAM" id="SSF141322">
    <property type="entry name" value="NfeD domain-like"/>
    <property type="match status" value="1"/>
</dbReference>
<dbReference type="AlphaFoldDB" id="T1DBU5"/>
<keyword evidence="3 5" id="KW-1133">Transmembrane helix</keyword>
<name>T1DBU5_9ZZZZ</name>
<reference evidence="7" key="2">
    <citation type="journal article" date="2014" name="ISME J.">
        <title>Microbial stratification in low pH oxic and suboxic macroscopic growths along an acid mine drainage.</title>
        <authorList>
            <person name="Mendez-Garcia C."/>
            <person name="Mesa V."/>
            <person name="Sprenger R.R."/>
            <person name="Richter M."/>
            <person name="Diez M.S."/>
            <person name="Solano J."/>
            <person name="Bargiela R."/>
            <person name="Golyshina O.V."/>
            <person name="Manteca A."/>
            <person name="Ramos J.L."/>
            <person name="Gallego J.R."/>
            <person name="Llorente I."/>
            <person name="Martins Dos Santos V.A."/>
            <person name="Jensen O.N."/>
            <person name="Pelaez A.I."/>
            <person name="Sanchez J."/>
            <person name="Ferrer M."/>
        </authorList>
    </citation>
    <scope>NUCLEOTIDE SEQUENCE</scope>
</reference>
<dbReference type="InterPro" id="IPR052165">
    <property type="entry name" value="Membrane_assoc_protease"/>
</dbReference>
<protein>
    <submittedName>
        <fullName evidence="7">Nodulation efficiency, NfeD</fullName>
    </submittedName>
</protein>
<proteinExistence type="predicted"/>
<dbReference type="InterPro" id="IPR012340">
    <property type="entry name" value="NA-bd_OB-fold"/>
</dbReference>
<feature type="domain" description="NfeD-like C-terminal" evidence="6">
    <location>
        <begin position="91"/>
        <end position="147"/>
    </location>
</feature>
<evidence type="ECO:0000256" key="5">
    <source>
        <dbReference type="SAM" id="Phobius"/>
    </source>
</evidence>
<dbReference type="Gene3D" id="2.40.50.140">
    <property type="entry name" value="Nucleic acid-binding proteins"/>
    <property type="match status" value="1"/>
</dbReference>
<dbReference type="InterPro" id="IPR002810">
    <property type="entry name" value="NfeD-like_C"/>
</dbReference>
<dbReference type="GO" id="GO:0016020">
    <property type="term" value="C:membrane"/>
    <property type="evidence" value="ECO:0007669"/>
    <property type="project" value="UniProtKB-SubCell"/>
</dbReference>
<comment type="subcellular location">
    <subcellularLocation>
        <location evidence="1">Membrane</location>
        <topology evidence="1">Multi-pass membrane protein</topology>
    </subcellularLocation>
</comment>
<gene>
    <name evidence="7" type="ORF">B1B_00471</name>
</gene>
<evidence type="ECO:0000256" key="3">
    <source>
        <dbReference type="ARBA" id="ARBA00022989"/>
    </source>
</evidence>
<feature type="transmembrane region" description="Helical" evidence="5">
    <location>
        <begin position="54"/>
        <end position="75"/>
    </location>
</feature>
<sequence>MAVDVIGIMIILVGIILLILELAHPGALLLIPGSIFLVAGVLYLLFPNDLLDSWIGPVAIVLAAMLATAIEIPYYRWVAPTHRPMSTTSAGLVGEEAMVTVDIQPNTLRGKVRVRSEVWSASSGLPIPAGTRVRVVHGEGVSLRVVPIETPPPTK</sequence>
<dbReference type="EMBL" id="AUZY01000358">
    <property type="protein sequence ID" value="EQD78914.1"/>
    <property type="molecule type" value="Genomic_DNA"/>
</dbReference>
<evidence type="ECO:0000256" key="4">
    <source>
        <dbReference type="ARBA" id="ARBA00023136"/>
    </source>
</evidence>
<keyword evidence="4 5" id="KW-0472">Membrane</keyword>
<feature type="transmembrane region" description="Helical" evidence="5">
    <location>
        <begin position="6"/>
        <end position="23"/>
    </location>
</feature>
<evidence type="ECO:0000259" key="6">
    <source>
        <dbReference type="Pfam" id="PF01957"/>
    </source>
</evidence>
<evidence type="ECO:0000256" key="1">
    <source>
        <dbReference type="ARBA" id="ARBA00004141"/>
    </source>
</evidence>
<accession>T1DBU5</accession>
<feature type="transmembrane region" description="Helical" evidence="5">
    <location>
        <begin position="28"/>
        <end position="48"/>
    </location>
</feature>
<evidence type="ECO:0000256" key="2">
    <source>
        <dbReference type="ARBA" id="ARBA00022692"/>
    </source>
</evidence>
<reference evidence="7" key="1">
    <citation type="submission" date="2013-08" db="EMBL/GenBank/DDBJ databases">
        <authorList>
            <person name="Mendez C."/>
            <person name="Richter M."/>
            <person name="Ferrer M."/>
            <person name="Sanchez J."/>
        </authorList>
    </citation>
    <scope>NUCLEOTIDE SEQUENCE</scope>
</reference>
<dbReference type="PANTHER" id="PTHR33507">
    <property type="entry name" value="INNER MEMBRANE PROTEIN YBBJ"/>
    <property type="match status" value="1"/>
</dbReference>
<comment type="caution">
    <text evidence="7">The sequence shown here is derived from an EMBL/GenBank/DDBJ whole genome shotgun (WGS) entry which is preliminary data.</text>
</comment>
<dbReference type="Pfam" id="PF01957">
    <property type="entry name" value="NfeD"/>
    <property type="match status" value="1"/>
</dbReference>